<protein>
    <submittedName>
        <fullName evidence="2">Uncharacterized protein</fullName>
    </submittedName>
</protein>
<evidence type="ECO:0000313" key="3">
    <source>
        <dbReference type="Proteomes" id="UP001152795"/>
    </source>
</evidence>
<name>A0A7D9LE54_PARCT</name>
<feature type="region of interest" description="Disordered" evidence="1">
    <location>
        <begin position="1"/>
        <end position="58"/>
    </location>
</feature>
<organism evidence="2 3">
    <name type="scientific">Paramuricea clavata</name>
    <name type="common">Red gorgonian</name>
    <name type="synonym">Violescent sea-whip</name>
    <dbReference type="NCBI Taxonomy" id="317549"/>
    <lineage>
        <taxon>Eukaryota</taxon>
        <taxon>Metazoa</taxon>
        <taxon>Cnidaria</taxon>
        <taxon>Anthozoa</taxon>
        <taxon>Octocorallia</taxon>
        <taxon>Malacalcyonacea</taxon>
        <taxon>Plexauridae</taxon>
        <taxon>Paramuricea</taxon>
    </lineage>
</organism>
<comment type="caution">
    <text evidence="2">The sequence shown here is derived from an EMBL/GenBank/DDBJ whole genome shotgun (WGS) entry which is preliminary data.</text>
</comment>
<dbReference type="Proteomes" id="UP001152795">
    <property type="component" value="Unassembled WGS sequence"/>
</dbReference>
<feature type="compositionally biased region" description="Acidic residues" evidence="1">
    <location>
        <begin position="48"/>
        <end position="58"/>
    </location>
</feature>
<reference evidence="2" key="1">
    <citation type="submission" date="2020-04" db="EMBL/GenBank/DDBJ databases">
        <authorList>
            <person name="Alioto T."/>
            <person name="Alioto T."/>
            <person name="Gomez Garrido J."/>
        </authorList>
    </citation>
    <scope>NUCLEOTIDE SEQUENCE</scope>
    <source>
        <strain evidence="2">A484AB</strain>
    </source>
</reference>
<sequence length="779" mass="88235">MDTSSDSEGEEIPKRKRGPYKLYLTPSLSGESVSLPRTTKWRRLLPDNSEENQTEEPSDMLHDGMEEIGEIDIPHDNSEESDGSFCNIYETSNASAPGLDFNIFGIEDRFQEENGLNQEDDCQEHTDESHDVNEIENNQSDVDEPLYDGASVTVGQSLLLIMAFILGNNLSGAAVGNLLRLLAALLPADSRLPKTRFTRKKISSSAIEDIFDGELYKSMVGGLLMSDPNALSVSFNCDGVPIFKSSNFGIWPLQGILNELPPKQRKENIFLIGLWFGTGKPVMTTFLKPFTEELAKLSNVGMRWVCGGVLFARVTAWQGESIEKGRGHCRVYPEEAQQPDLRTHEQLKKNGRLAFRKKEPVKGVKGPTKLADLPNFDIVRGFVVDNLHCIDLGVTRQLGHLWFDSNNHNEPWYLGKHIPVIDSRLKHVMPPQEVTRVPRSITQRAFWKGSEWHWWLLLYSPVVLHGLLPQRYFKHLLLLVQGVYLLTKSSISSADLDKAAHCLSQFTQKFQVLYGKKHMTYNVHQLTHLVQAVIDWGPLPCYSSYIFEGFNMVLLSLFHGTQAVPHQIANSFLMYKELSIICSTGEATADPLTDNIFSFMNDQLQGYTPLKKAKKMEQNITFLGASYSRPLTIEEKYHVEELHQRNDVENDGEFFTKAIVNGNVFHCTKYKRQSRRKNYIIGTENYLTFELDVFVIIRFEGCDDISSIAFGREVQLSDALESFESGCGNLCSHIRILQETSDALAIVELNTIQDKFAVIADDSEEEYFYCKLPNTVDRD</sequence>
<feature type="compositionally biased region" description="Polar residues" evidence="1">
    <location>
        <begin position="26"/>
        <end position="37"/>
    </location>
</feature>
<feature type="compositionally biased region" description="Acidic residues" evidence="1">
    <location>
        <begin position="1"/>
        <end position="10"/>
    </location>
</feature>
<gene>
    <name evidence="2" type="ORF">PACLA_8A020215</name>
</gene>
<keyword evidence="3" id="KW-1185">Reference proteome</keyword>
<evidence type="ECO:0000256" key="1">
    <source>
        <dbReference type="SAM" id="MobiDB-lite"/>
    </source>
</evidence>
<dbReference type="AlphaFoldDB" id="A0A7D9LE54"/>
<proteinExistence type="predicted"/>
<dbReference type="PANTHER" id="PTHR46579">
    <property type="entry name" value="F5/8 TYPE C DOMAIN-CONTAINING PROTEIN-RELATED"/>
    <property type="match status" value="1"/>
</dbReference>
<dbReference type="PANTHER" id="PTHR46579:SF1">
    <property type="entry name" value="F5_8 TYPE C DOMAIN-CONTAINING PROTEIN"/>
    <property type="match status" value="1"/>
</dbReference>
<dbReference type="EMBL" id="CACRXK020018241">
    <property type="protein sequence ID" value="CAB4032234.1"/>
    <property type="molecule type" value="Genomic_DNA"/>
</dbReference>
<evidence type="ECO:0000313" key="2">
    <source>
        <dbReference type="EMBL" id="CAB4032234.1"/>
    </source>
</evidence>
<accession>A0A7D9LE54</accession>
<dbReference type="OrthoDB" id="5988523at2759"/>